<name>A0AAV5W6I2_9BILA</name>
<feature type="non-terminal residue" evidence="2">
    <location>
        <position position="110"/>
    </location>
</feature>
<comment type="caution">
    <text evidence="2">The sequence shown here is derived from an EMBL/GenBank/DDBJ whole genome shotgun (WGS) entry which is preliminary data.</text>
</comment>
<dbReference type="AlphaFoldDB" id="A0AAV5W6I2"/>
<dbReference type="Proteomes" id="UP001432322">
    <property type="component" value="Unassembled WGS sequence"/>
</dbReference>
<protein>
    <submittedName>
        <fullName evidence="2">Uncharacterized protein</fullName>
    </submittedName>
</protein>
<gene>
    <name evidence="2" type="ORF">PFISCL1PPCAC_18871</name>
</gene>
<keyword evidence="3" id="KW-1185">Reference proteome</keyword>
<proteinExistence type="predicted"/>
<evidence type="ECO:0000313" key="2">
    <source>
        <dbReference type="EMBL" id="GMT27574.1"/>
    </source>
</evidence>
<feature type="region of interest" description="Disordered" evidence="1">
    <location>
        <begin position="34"/>
        <end position="66"/>
    </location>
</feature>
<evidence type="ECO:0000256" key="1">
    <source>
        <dbReference type="SAM" id="MobiDB-lite"/>
    </source>
</evidence>
<evidence type="ECO:0000313" key="3">
    <source>
        <dbReference type="Proteomes" id="UP001432322"/>
    </source>
</evidence>
<feature type="compositionally biased region" description="Basic and acidic residues" evidence="1">
    <location>
        <begin position="34"/>
        <end position="50"/>
    </location>
</feature>
<sequence length="110" mass="12394">MVRSDPSAQLLTSIPSTHVTVGEVPEEVVEEQVEREQERGQETVTDELRETALPAQEVPNQSPPMQTTLSKASFPVEIYAVLQLSLCWFLAVHPDWTWPELSVNVHWSQA</sequence>
<reference evidence="2" key="1">
    <citation type="submission" date="2023-10" db="EMBL/GenBank/DDBJ databases">
        <title>Genome assembly of Pristionchus species.</title>
        <authorList>
            <person name="Yoshida K."/>
            <person name="Sommer R.J."/>
        </authorList>
    </citation>
    <scope>NUCLEOTIDE SEQUENCE</scope>
    <source>
        <strain evidence="2">RS5133</strain>
    </source>
</reference>
<dbReference type="EMBL" id="BTSY01000005">
    <property type="protein sequence ID" value="GMT27574.1"/>
    <property type="molecule type" value="Genomic_DNA"/>
</dbReference>
<organism evidence="2 3">
    <name type="scientific">Pristionchus fissidentatus</name>
    <dbReference type="NCBI Taxonomy" id="1538716"/>
    <lineage>
        <taxon>Eukaryota</taxon>
        <taxon>Metazoa</taxon>
        <taxon>Ecdysozoa</taxon>
        <taxon>Nematoda</taxon>
        <taxon>Chromadorea</taxon>
        <taxon>Rhabditida</taxon>
        <taxon>Rhabditina</taxon>
        <taxon>Diplogasteromorpha</taxon>
        <taxon>Diplogasteroidea</taxon>
        <taxon>Neodiplogasteridae</taxon>
        <taxon>Pristionchus</taxon>
    </lineage>
</organism>
<accession>A0AAV5W6I2</accession>